<accession>A0A0J7I1D3</accession>
<dbReference type="AlphaFoldDB" id="A0A0J7I1D3"/>
<evidence type="ECO:0008006" key="3">
    <source>
        <dbReference type="Google" id="ProtNLM"/>
    </source>
</evidence>
<protein>
    <recommendedName>
        <fullName evidence="3">Glycosyl transferase family 1 domain-containing protein</fullName>
    </recommendedName>
</protein>
<dbReference type="Proteomes" id="UP000036261">
    <property type="component" value="Unassembled WGS sequence"/>
</dbReference>
<evidence type="ECO:0000313" key="2">
    <source>
        <dbReference type="Proteomes" id="UP000036261"/>
    </source>
</evidence>
<organism evidence="1 2">
    <name type="scientific">Chryseobacterium angstadtii</name>
    <dbReference type="NCBI Taxonomy" id="558151"/>
    <lineage>
        <taxon>Bacteria</taxon>
        <taxon>Pseudomonadati</taxon>
        <taxon>Bacteroidota</taxon>
        <taxon>Flavobacteriia</taxon>
        <taxon>Flavobacteriales</taxon>
        <taxon>Weeksellaceae</taxon>
        <taxon>Chryseobacterium group</taxon>
        <taxon>Chryseobacterium</taxon>
    </lineage>
</organism>
<dbReference type="RefSeq" id="WP_048508184.1">
    <property type="nucleotide sequence ID" value="NZ_LFND01000006.1"/>
</dbReference>
<gene>
    <name evidence="1" type="ORF">ACM46_18655</name>
</gene>
<dbReference type="PATRIC" id="fig|558151.6.peg.3938"/>
<sequence>MKKIAYIEIDTHAEIAQAFMNIMNDSSDFSVDYYFSKKIKDLVDEHGETVFLSDSSMILEQLKSKTYDLIIIGTVHRYFNTFHALVQKYNTAVIVHNINFSVASKGALIKSIFKGDLIYRLKLWWKEGLFYASKAYRNAKSLLVLDEQISKGMYRFLPLFYTENFESHKNEALTVVIPGGVSQKRRNYDHIFKIIQNIKTEEKCEFIFLGKAQGDELKELKKLSQKLPENVLIQYFSDRVSNQDFENGMRKADVLWCPVQKKTEFFSLEEIYGATKMTGNLGDAIRYGKMAVFSKDYPSKSEFIVPESENILEQFKALKNTNFDFRTNYSKATVLEKLEEVLRDLIST</sequence>
<evidence type="ECO:0000313" key="1">
    <source>
        <dbReference type="EMBL" id="KMQ60238.1"/>
    </source>
</evidence>
<dbReference type="OrthoDB" id="4291430at2"/>
<reference evidence="1 2" key="1">
    <citation type="journal article" date="2013" name="Int. J. Syst. Evol. Microbiol.">
        <title>Chryseobacterium angstadtii sp. nov., isolated from a newt tank.</title>
        <authorList>
            <person name="Kirk K.E."/>
            <person name="Hoffman J.A."/>
            <person name="Smith K.A."/>
            <person name="Strahan B.L."/>
            <person name="Failor K.C."/>
            <person name="Krebs J.E."/>
            <person name="Gale A.N."/>
            <person name="Do T.D."/>
            <person name="Sontag T.C."/>
            <person name="Batties A.M."/>
            <person name="Mistiszyn K."/>
            <person name="Newman J.D."/>
        </authorList>
    </citation>
    <scope>NUCLEOTIDE SEQUENCE [LARGE SCALE GENOMIC DNA]</scope>
    <source>
        <strain evidence="1 2">KM</strain>
    </source>
</reference>
<keyword evidence="2" id="KW-1185">Reference proteome</keyword>
<dbReference type="EMBL" id="LFND01000006">
    <property type="protein sequence ID" value="KMQ60238.1"/>
    <property type="molecule type" value="Genomic_DNA"/>
</dbReference>
<proteinExistence type="predicted"/>
<comment type="caution">
    <text evidence="1">The sequence shown here is derived from an EMBL/GenBank/DDBJ whole genome shotgun (WGS) entry which is preliminary data.</text>
</comment>
<name>A0A0J7I1D3_9FLAO</name>
<dbReference type="Gene3D" id="3.40.50.2000">
    <property type="entry name" value="Glycogen Phosphorylase B"/>
    <property type="match status" value="1"/>
</dbReference>